<comment type="caution">
    <text evidence="2">The sequence shown here is derived from an EMBL/GenBank/DDBJ whole genome shotgun (WGS) entry which is preliminary data.</text>
</comment>
<reference evidence="2 3" key="1">
    <citation type="submission" date="2018-06" db="EMBL/GenBank/DDBJ databases">
        <title>NTM in soil in Japan.</title>
        <authorList>
            <person name="Ohya K."/>
        </authorList>
    </citation>
    <scope>NUCLEOTIDE SEQUENCE [LARGE SCALE GENOMIC DNA]</scope>
    <source>
        <strain evidence="2 3">GF28</strain>
    </source>
</reference>
<dbReference type="EMBL" id="QMEV01000009">
    <property type="protein sequence ID" value="RAV14078.1"/>
    <property type="molecule type" value="Genomic_DNA"/>
</dbReference>
<dbReference type="AlphaFoldDB" id="A0A329M2T6"/>
<feature type="domain" description="DUF732" evidence="1">
    <location>
        <begin position="38"/>
        <end position="107"/>
    </location>
</feature>
<protein>
    <recommendedName>
        <fullName evidence="1">DUF732 domain-containing protein</fullName>
    </recommendedName>
</protein>
<sequence>MNHREHNPARQAATVFMLLLFILGYCVANNLAKASMDEAGFIAAIRADGMAGADHDLIANGRWVCDQFLDSDWNYDQLAAKFRETNQVDVPQSLRFVADSVKFLCPQYAPREHAPAGGEMHPGSVV</sequence>
<evidence type="ECO:0000313" key="2">
    <source>
        <dbReference type="EMBL" id="RAV14078.1"/>
    </source>
</evidence>
<accession>A0A329M2T6</accession>
<dbReference type="Proteomes" id="UP000250915">
    <property type="component" value="Unassembled WGS sequence"/>
</dbReference>
<dbReference type="Pfam" id="PF05305">
    <property type="entry name" value="DUF732"/>
    <property type="match status" value="1"/>
</dbReference>
<evidence type="ECO:0000313" key="3">
    <source>
        <dbReference type="Proteomes" id="UP000250915"/>
    </source>
</evidence>
<proteinExistence type="predicted"/>
<evidence type="ECO:0000259" key="1">
    <source>
        <dbReference type="Pfam" id="PF05305"/>
    </source>
</evidence>
<dbReference type="RefSeq" id="WP_112632289.1">
    <property type="nucleotide sequence ID" value="NZ_QMEV01000009.1"/>
</dbReference>
<name>A0A329M2T6_9MYCO</name>
<organism evidence="2 3">
    <name type="scientific">Mycobacterium colombiense</name>
    <dbReference type="NCBI Taxonomy" id="339268"/>
    <lineage>
        <taxon>Bacteria</taxon>
        <taxon>Bacillati</taxon>
        <taxon>Actinomycetota</taxon>
        <taxon>Actinomycetes</taxon>
        <taxon>Mycobacteriales</taxon>
        <taxon>Mycobacteriaceae</taxon>
        <taxon>Mycobacterium</taxon>
        <taxon>Mycobacterium avium complex (MAC)</taxon>
    </lineage>
</organism>
<dbReference type="InterPro" id="IPR007969">
    <property type="entry name" value="DUF732"/>
</dbReference>
<gene>
    <name evidence="2" type="ORF">DQP57_06845</name>
</gene>